<evidence type="ECO:0000256" key="1">
    <source>
        <dbReference type="ARBA" id="ARBA00006739"/>
    </source>
</evidence>
<reference evidence="6 7" key="1">
    <citation type="submission" date="2016-02" db="EMBL/GenBank/DDBJ databases">
        <authorList>
            <person name="Wen L."/>
            <person name="He K."/>
            <person name="Yang H."/>
        </authorList>
    </citation>
    <scope>NUCLEOTIDE SEQUENCE [LARGE SCALE GENOMIC DNA]</scope>
    <source>
        <strain evidence="6">Trichococcus palustris</strain>
    </source>
</reference>
<dbReference type="Gene3D" id="1.25.10.10">
    <property type="entry name" value="Leucine-rich Repeat Variant"/>
    <property type="match status" value="1"/>
</dbReference>
<keyword evidence="4" id="KW-0812">Transmembrane</keyword>
<evidence type="ECO:0000313" key="6">
    <source>
        <dbReference type="EMBL" id="CZQ89774.1"/>
    </source>
</evidence>
<keyword evidence="4" id="KW-0472">Membrane</keyword>
<keyword evidence="3" id="KW-0808">Transferase</keyword>
<gene>
    <name evidence="6" type="ORF">Tpal_1177</name>
</gene>
<evidence type="ECO:0000256" key="3">
    <source>
        <dbReference type="ARBA" id="ARBA00022679"/>
    </source>
</evidence>
<evidence type="ECO:0000256" key="2">
    <source>
        <dbReference type="ARBA" id="ARBA00022676"/>
    </source>
</evidence>
<dbReference type="PANTHER" id="PTHR43630">
    <property type="entry name" value="POLY-BETA-1,6-N-ACETYL-D-GLUCOSAMINE SYNTHASE"/>
    <property type="match status" value="1"/>
</dbReference>
<dbReference type="InterPro" id="IPR001173">
    <property type="entry name" value="Glyco_trans_2-like"/>
</dbReference>
<keyword evidence="2" id="KW-0328">Glycosyltransferase</keyword>
<evidence type="ECO:0000256" key="4">
    <source>
        <dbReference type="SAM" id="Phobius"/>
    </source>
</evidence>
<keyword evidence="4" id="KW-1133">Transmembrane helix</keyword>
<dbReference type="OrthoDB" id="9766299at2"/>
<dbReference type="Pfam" id="PF00535">
    <property type="entry name" value="Glycos_transf_2"/>
    <property type="match status" value="1"/>
</dbReference>
<protein>
    <submittedName>
        <fullName evidence="6">Armadillo-type fold</fullName>
    </submittedName>
</protein>
<organism evidence="6 7">
    <name type="scientific">Trichococcus palustris</name>
    <dbReference type="NCBI Taxonomy" id="140314"/>
    <lineage>
        <taxon>Bacteria</taxon>
        <taxon>Bacillati</taxon>
        <taxon>Bacillota</taxon>
        <taxon>Bacilli</taxon>
        <taxon>Lactobacillales</taxon>
        <taxon>Carnobacteriaceae</taxon>
        <taxon>Trichococcus</taxon>
    </lineage>
</organism>
<feature type="transmembrane region" description="Helical" evidence="4">
    <location>
        <begin position="6"/>
        <end position="28"/>
    </location>
</feature>
<sequence length="954" mass="108581">MKMEAHLIIILIFGIIAVTGMLVALTFFRKRRHDLEKEETAAMDRFIINGLFGADTSLSKKDGRRFIERFTALKQSVATDGEMESQFSAIVASCGLDAYYMKRLKSKLKFRRIEAGVYLGIIGTEAAREALEQAVGREKHYSARLYLISSLVDIGNPESIPNIAKTILDAPDWYREKVREMLYEFGTDCFDHFAEIKDSARKEYKELIIGFAEIYPVSNLIDYLRGLTRDQEEEESIRYKATTVLTKIYALETDRPEFMNHADPYIRGIAVQGLGSNPSVVNLLRLIPLLADEEMGSHAHAAIAKIIAAKPPQVCILAEEFHKYEDDGVRSSLAELISKRIDYMMLKVSADNAGEFRAILKEIMRRGHNSSIIGFLNKNRDSNLESAIIPILKEVFEESPAVKKEYRIYLDDWLLKKCDLTRYVSKNNRKEETHNKWVVAYLYFLVFVLLFSFPAVYALRHRELLMTMTLFEQLKVYVVDFNYYLIYYTTAVNGVYLFLLFCSFIGVTKQAKYWNLKKLPFLFRKKMLPSVSIIAPAFNEEATIIESANSLLNLRYPDYELIIVNDGSKDSTLETLIQYFKLEKVDVRVDEKLKAMPIRGIYRNASRPKLTVVDKENGGKADSLNTGINISSKDYFCGIDSDSLLETDALLKLTSLLVDEEVECPAMGGNIFPINGCAVDNGTLTSLNIPDNHVAKLQTIEYIRAFMAGRVGWAQLNCLLIISGAFGLFKKDRIIEIGGYLTSSGKYNKNTVGEDMELVVRLNRHMLEQSQKFKIKYVYNANCWTEVPESFRVLKSQRDRWHRGLIDILTFHHELIGNPDYGRVGMIAMPYFFIFEMMGPLVEIQGYIMVALAAVLGLLNQEIALLLFASTILMGILISVSSLYLAEKESDYFSFKELAILVLYAFMENFGARQLISLWRVTGYLNSLKKPKGWGKMERKGFAGKTSTADFPNA</sequence>
<dbReference type="AlphaFoldDB" id="A0A143YGX5"/>
<dbReference type="PANTHER" id="PTHR43630:SF1">
    <property type="entry name" value="POLY-BETA-1,6-N-ACETYL-D-GLUCOSAMINE SYNTHASE"/>
    <property type="match status" value="1"/>
</dbReference>
<dbReference type="SUPFAM" id="SSF48371">
    <property type="entry name" value="ARM repeat"/>
    <property type="match status" value="1"/>
</dbReference>
<dbReference type="InterPro" id="IPR016024">
    <property type="entry name" value="ARM-type_fold"/>
</dbReference>
<dbReference type="Proteomes" id="UP000242754">
    <property type="component" value="Unassembled WGS sequence"/>
</dbReference>
<dbReference type="GO" id="GO:0016757">
    <property type="term" value="F:glycosyltransferase activity"/>
    <property type="evidence" value="ECO:0007669"/>
    <property type="project" value="UniProtKB-KW"/>
</dbReference>
<dbReference type="SUPFAM" id="SSF53448">
    <property type="entry name" value="Nucleotide-diphospho-sugar transferases"/>
    <property type="match status" value="1"/>
</dbReference>
<dbReference type="InterPro" id="IPR029044">
    <property type="entry name" value="Nucleotide-diphossugar_trans"/>
</dbReference>
<evidence type="ECO:0000313" key="7">
    <source>
        <dbReference type="Proteomes" id="UP000242754"/>
    </source>
</evidence>
<dbReference type="CDD" id="cd06423">
    <property type="entry name" value="CESA_like"/>
    <property type="match status" value="1"/>
</dbReference>
<dbReference type="Pfam" id="PF03142">
    <property type="entry name" value="Chitin_synth_2"/>
    <property type="match status" value="1"/>
</dbReference>
<evidence type="ECO:0000259" key="5">
    <source>
        <dbReference type="Pfam" id="PF00535"/>
    </source>
</evidence>
<dbReference type="InterPro" id="IPR011989">
    <property type="entry name" value="ARM-like"/>
</dbReference>
<feature type="transmembrane region" description="Helical" evidence="4">
    <location>
        <begin position="863"/>
        <end position="886"/>
    </location>
</feature>
<keyword evidence="7" id="KW-1185">Reference proteome</keyword>
<feature type="transmembrane region" description="Helical" evidence="4">
    <location>
        <begin position="438"/>
        <end position="459"/>
    </location>
</feature>
<accession>A0A143YGX5</accession>
<name>A0A143YGX5_9LACT</name>
<comment type="similarity">
    <text evidence="1">Belongs to the glycosyltransferase 2 family.</text>
</comment>
<feature type="domain" description="Glycosyltransferase 2-like" evidence="5">
    <location>
        <begin position="532"/>
        <end position="662"/>
    </location>
</feature>
<feature type="transmembrane region" description="Helical" evidence="4">
    <location>
        <begin position="831"/>
        <end position="857"/>
    </location>
</feature>
<dbReference type="Gene3D" id="3.90.550.10">
    <property type="entry name" value="Spore Coat Polysaccharide Biosynthesis Protein SpsA, Chain A"/>
    <property type="match status" value="1"/>
</dbReference>
<dbReference type="EMBL" id="FJNE01000003">
    <property type="protein sequence ID" value="CZQ89774.1"/>
    <property type="molecule type" value="Genomic_DNA"/>
</dbReference>
<dbReference type="STRING" id="140314.SAMN04488076_11220"/>
<feature type="transmembrane region" description="Helical" evidence="4">
    <location>
        <begin position="485"/>
        <end position="508"/>
    </location>
</feature>
<proteinExistence type="inferred from homology"/>